<dbReference type="SUPFAM" id="SSF81301">
    <property type="entry name" value="Nucleotidyltransferase"/>
    <property type="match status" value="2"/>
</dbReference>
<dbReference type="Pfam" id="PF03710">
    <property type="entry name" value="GlnE"/>
    <property type="match status" value="2"/>
</dbReference>
<dbReference type="OrthoDB" id="9759366at2"/>
<organism evidence="9 10">
    <name type="scientific">Salipiger marinus</name>
    <dbReference type="NCBI Taxonomy" id="555512"/>
    <lineage>
        <taxon>Bacteria</taxon>
        <taxon>Pseudomonadati</taxon>
        <taxon>Pseudomonadota</taxon>
        <taxon>Alphaproteobacteria</taxon>
        <taxon>Rhodobacterales</taxon>
        <taxon>Roseobacteraceae</taxon>
        <taxon>Salipiger</taxon>
    </lineage>
</organism>
<dbReference type="RefSeq" id="WP_089844136.1">
    <property type="nucleotide sequence ID" value="NZ_FNEJ01000003.1"/>
</dbReference>
<dbReference type="GO" id="GO:0008882">
    <property type="term" value="F:[glutamate-ammonia-ligase] adenylyltransferase activity"/>
    <property type="evidence" value="ECO:0007669"/>
    <property type="project" value="InterPro"/>
</dbReference>
<dbReference type="SUPFAM" id="SSF81593">
    <property type="entry name" value="Nucleotidyltransferase substrate binding subunit/domain"/>
    <property type="match status" value="2"/>
</dbReference>
<dbReference type="InterPro" id="IPR023057">
    <property type="entry name" value="GlnE"/>
</dbReference>
<dbReference type="CDD" id="cd05401">
    <property type="entry name" value="NT_GlnE_GlnD_like"/>
    <property type="match status" value="2"/>
</dbReference>
<feature type="domain" description="PII-uridylyltransferase/Glutamine-synthetase adenylyltransferase" evidence="8">
    <location>
        <begin position="804"/>
        <end position="872"/>
    </location>
</feature>
<keyword evidence="4" id="KW-0067">ATP-binding</keyword>
<accession>A0A1G8JE53</accession>
<dbReference type="InterPro" id="IPR013546">
    <property type="entry name" value="PII_UdlTrfase/GS_AdlTrfase"/>
</dbReference>
<evidence type="ECO:0000256" key="4">
    <source>
        <dbReference type="ARBA" id="ARBA00022840"/>
    </source>
</evidence>
<dbReference type="GO" id="GO:0016874">
    <property type="term" value="F:ligase activity"/>
    <property type="evidence" value="ECO:0007669"/>
    <property type="project" value="UniProtKB-KW"/>
</dbReference>
<evidence type="ECO:0000256" key="6">
    <source>
        <dbReference type="ARBA" id="ARBA00023268"/>
    </source>
</evidence>
<evidence type="ECO:0000256" key="2">
    <source>
        <dbReference type="ARBA" id="ARBA00022695"/>
    </source>
</evidence>
<evidence type="ECO:0000256" key="3">
    <source>
        <dbReference type="ARBA" id="ARBA00022741"/>
    </source>
</evidence>
<evidence type="ECO:0000259" key="7">
    <source>
        <dbReference type="Pfam" id="PF03710"/>
    </source>
</evidence>
<gene>
    <name evidence="9" type="ORF">SAMN04487993_100313</name>
</gene>
<dbReference type="GO" id="GO:0005524">
    <property type="term" value="F:ATP binding"/>
    <property type="evidence" value="ECO:0007669"/>
    <property type="project" value="UniProtKB-KW"/>
</dbReference>
<keyword evidence="10" id="KW-1185">Reference proteome</keyword>
<reference evidence="9 10" key="1">
    <citation type="submission" date="2016-10" db="EMBL/GenBank/DDBJ databases">
        <authorList>
            <person name="de Groot N.N."/>
        </authorList>
    </citation>
    <scope>NUCLEOTIDE SEQUENCE [LARGE SCALE GENOMIC DNA]</scope>
    <source>
        <strain evidence="9 10">DSM 26424</strain>
    </source>
</reference>
<dbReference type="Gene3D" id="3.30.460.10">
    <property type="entry name" value="Beta Polymerase, domain 2"/>
    <property type="match status" value="2"/>
</dbReference>
<dbReference type="InterPro" id="IPR043519">
    <property type="entry name" value="NT_sf"/>
</dbReference>
<dbReference type="PANTHER" id="PTHR30621">
    <property type="entry name" value="GLUTAMINE SYNTHETASE ADENYLYLTRANSFERASE"/>
    <property type="match status" value="1"/>
</dbReference>
<feature type="domain" description="Glutamate-ammonia ligase adenylyltransferase repeated" evidence="7">
    <location>
        <begin position="523"/>
        <end position="765"/>
    </location>
</feature>
<dbReference type="AlphaFoldDB" id="A0A1G8JE53"/>
<dbReference type="GO" id="GO:0000820">
    <property type="term" value="P:regulation of glutamine family amino acid metabolic process"/>
    <property type="evidence" value="ECO:0007669"/>
    <property type="project" value="TreeGrafter"/>
</dbReference>
<dbReference type="EMBL" id="FNEJ01000003">
    <property type="protein sequence ID" value="SDI29476.1"/>
    <property type="molecule type" value="Genomic_DNA"/>
</dbReference>
<keyword evidence="3" id="KW-0547">Nucleotide-binding</keyword>
<evidence type="ECO:0000256" key="5">
    <source>
        <dbReference type="ARBA" id="ARBA00022842"/>
    </source>
</evidence>
<sequence length="934" mass="101589">MSLDPRITRLPRAHEPDLGQEALTLTPWAEGDTARLIHGATGSSPYLASLLRKEADWLEAALAAPEAALDAALDGLPEDGDPASPLRQAKRRVALLAGLCDLGGIWPLDQVTGALTRLADRAVDLALRDAIGREIRRGKLPGATAADIPQAAGMVVFAMGKMGAGELNYSSDIDLICLFDESRFERDDYHEARAAFIRATRRMTATLSDLTGEGYVFRTDLRLRPDPAVTPVCMAMEGAERYYESLGRAWERAAWIKARPCAGDLEAGARFQEVLRPFVWRKHLDFAAIKDAHDMRLRYREAKGLSGPITLPGHNMKLGRGGIREIEFFTQTRQIIAGGRDPDLRVRGTVPGLAVLAEKGWVPGDVAETLTGHYRFHREIEHRMQMVQDAQTHALPVNEEGFHRLAAITGRDLHELKADLSARLEEVHALTEGFFAPEARAEAQVPDMLEDSPLVARWTSYPALRSQRAVEIFTRLRPEILSRLARAARPEEALQAFDGFLAGLPAGVQLFSLFDANPQLVDLLVDIVSTSPDLARHLARHASVFDAVIGGDFFAPWPGVAALRADLAETLAREADYERQLDMARRWAKEWHFRAGVHLLRGLTDPEEAAQHYADLAEAVLAALLPVVQQEFAAKHGAAPGRGAVVLGMGSLGAGRLHARSDLDLIVIYDPAGVEASEGRRPLPARTYYARLTQALITAMTAPMAEGRLYEVDMRLRPSGNQGPVATSLTAFTEYQRGQAWVWEHLALTRARVVAGPADLAADVEALRHDLLGSPPPRDRVLAELAQMRARIAAARGAGDPWDPKLGRGRMQDIELVAQAGALLSGQAPRRTARGLAAAARSGWLDRAGADHLASTHRLLWSLQIGARLIADGALDPEDLGAGGCAFLTRLAGIDSPDALRLRIAEMAEKSAAIIDAALPAPETRNAETPRPES</sequence>
<evidence type="ECO:0000259" key="8">
    <source>
        <dbReference type="Pfam" id="PF08335"/>
    </source>
</evidence>
<keyword evidence="6" id="KW-0511">Multifunctional enzyme</keyword>
<protein>
    <submittedName>
        <fullName evidence="9">Glutamate-ammonia-ligase adenylyltransferase</fullName>
    </submittedName>
</protein>
<dbReference type="Pfam" id="PF08335">
    <property type="entry name" value="GlnD_UR_UTase"/>
    <property type="match status" value="2"/>
</dbReference>
<dbReference type="STRING" id="555512.SAMN04487993_100313"/>
<keyword evidence="9" id="KW-0436">Ligase</keyword>
<dbReference type="Gene3D" id="1.20.120.330">
    <property type="entry name" value="Nucleotidyltransferases domain 2"/>
    <property type="match status" value="2"/>
</dbReference>
<evidence type="ECO:0000313" key="10">
    <source>
        <dbReference type="Proteomes" id="UP000199093"/>
    </source>
</evidence>
<dbReference type="GO" id="GO:0005829">
    <property type="term" value="C:cytosol"/>
    <property type="evidence" value="ECO:0007669"/>
    <property type="project" value="TreeGrafter"/>
</dbReference>
<dbReference type="Proteomes" id="UP000199093">
    <property type="component" value="Unassembled WGS sequence"/>
</dbReference>
<keyword evidence="1 9" id="KW-0808">Transferase</keyword>
<proteinExistence type="predicted"/>
<name>A0A1G8JE53_9RHOB</name>
<keyword evidence="5" id="KW-0460">Magnesium</keyword>
<dbReference type="InterPro" id="IPR005190">
    <property type="entry name" value="GlnE_rpt_dom"/>
</dbReference>
<evidence type="ECO:0000256" key="1">
    <source>
        <dbReference type="ARBA" id="ARBA00022679"/>
    </source>
</evidence>
<dbReference type="PANTHER" id="PTHR30621:SF0">
    <property type="entry name" value="BIFUNCTIONAL GLUTAMINE SYNTHETASE ADENYLYLTRANSFERASE_ADENYLYL-REMOVING ENZYME"/>
    <property type="match status" value="1"/>
</dbReference>
<feature type="domain" description="PII-uridylyltransferase/Glutamine-synthetase adenylyltransferase" evidence="8">
    <location>
        <begin position="308"/>
        <end position="435"/>
    </location>
</feature>
<feature type="domain" description="Glutamate-ammonia ligase adenylyltransferase repeated" evidence="7">
    <location>
        <begin position="42"/>
        <end position="273"/>
    </location>
</feature>
<keyword evidence="2 9" id="KW-0548">Nucleotidyltransferase</keyword>
<evidence type="ECO:0000313" key="9">
    <source>
        <dbReference type="EMBL" id="SDI29476.1"/>
    </source>
</evidence>